<protein>
    <recommendedName>
        <fullName evidence="3">D-xylose 1-dehydrogenase (NADP(+), D-xylono-1,5-lactone-forming)</fullName>
        <ecNumber evidence="3">1.1.1.179</ecNumber>
    </recommendedName>
    <alternativeName>
        <fullName evidence="4">D-xylose-NADP dehydrogenase</fullName>
    </alternativeName>
</protein>
<organism evidence="8 9">
    <name type="scientific">Neonectria magnoliae</name>
    <dbReference type="NCBI Taxonomy" id="2732573"/>
    <lineage>
        <taxon>Eukaryota</taxon>
        <taxon>Fungi</taxon>
        <taxon>Dikarya</taxon>
        <taxon>Ascomycota</taxon>
        <taxon>Pezizomycotina</taxon>
        <taxon>Sordariomycetes</taxon>
        <taxon>Hypocreomycetidae</taxon>
        <taxon>Hypocreales</taxon>
        <taxon>Nectriaceae</taxon>
        <taxon>Neonectria</taxon>
    </lineage>
</organism>
<dbReference type="InterPro" id="IPR036291">
    <property type="entry name" value="NAD(P)-bd_dom_sf"/>
</dbReference>
<dbReference type="Pfam" id="PF22725">
    <property type="entry name" value="GFO_IDH_MocA_C3"/>
    <property type="match status" value="1"/>
</dbReference>
<gene>
    <name evidence="8" type="ORF">QQZ08_005503</name>
</gene>
<evidence type="ECO:0000313" key="8">
    <source>
        <dbReference type="EMBL" id="KAK7428071.1"/>
    </source>
</evidence>
<dbReference type="EC" id="1.1.1.179" evidence="3"/>
<evidence type="ECO:0000256" key="5">
    <source>
        <dbReference type="ARBA" id="ARBA00049233"/>
    </source>
</evidence>
<name>A0ABR1I5G4_9HYPO</name>
<proteinExistence type="inferred from homology"/>
<evidence type="ECO:0000313" key="9">
    <source>
        <dbReference type="Proteomes" id="UP001498421"/>
    </source>
</evidence>
<reference evidence="8 9" key="1">
    <citation type="journal article" date="2025" name="Microbiol. Resour. Announc.">
        <title>Draft genome sequences for Neonectria magnoliae and Neonectria punicea, canker pathogens of Liriodendron tulipifera and Acer saccharum in West Virginia.</title>
        <authorList>
            <person name="Petronek H.M."/>
            <person name="Kasson M.T."/>
            <person name="Metheny A.M."/>
            <person name="Stauder C.M."/>
            <person name="Lovett B."/>
            <person name="Lynch S.C."/>
            <person name="Garnas J.R."/>
            <person name="Kasson L.R."/>
            <person name="Stajich J.E."/>
        </authorList>
    </citation>
    <scope>NUCLEOTIDE SEQUENCE [LARGE SCALE GENOMIC DNA]</scope>
    <source>
        <strain evidence="8 9">NRRL 64651</strain>
    </source>
</reference>
<keyword evidence="2" id="KW-0560">Oxidoreductase</keyword>
<evidence type="ECO:0000259" key="6">
    <source>
        <dbReference type="Pfam" id="PF01408"/>
    </source>
</evidence>
<dbReference type="PANTHER" id="PTHR22604:SF105">
    <property type="entry name" value="TRANS-1,2-DIHYDROBENZENE-1,2-DIOL DEHYDROGENASE"/>
    <property type="match status" value="1"/>
</dbReference>
<dbReference type="Proteomes" id="UP001498421">
    <property type="component" value="Unassembled WGS sequence"/>
</dbReference>
<feature type="domain" description="Gfo/Idh/MocA-like oxidoreductase N-terminal" evidence="6">
    <location>
        <begin position="117"/>
        <end position="177"/>
    </location>
</feature>
<dbReference type="EMBL" id="JAZAVK010000046">
    <property type="protein sequence ID" value="KAK7428071.1"/>
    <property type="molecule type" value="Genomic_DNA"/>
</dbReference>
<comment type="caution">
    <text evidence="8">The sequence shown here is derived from an EMBL/GenBank/DDBJ whole genome shotgun (WGS) entry which is preliminary data.</text>
</comment>
<accession>A0ABR1I5G4</accession>
<dbReference type="Pfam" id="PF01408">
    <property type="entry name" value="GFO_IDH_MocA"/>
    <property type="match status" value="1"/>
</dbReference>
<dbReference type="InterPro" id="IPR050984">
    <property type="entry name" value="Gfo/Idh/MocA_domain"/>
</dbReference>
<keyword evidence="9" id="KW-1185">Reference proteome</keyword>
<dbReference type="SUPFAM" id="SSF51735">
    <property type="entry name" value="NAD(P)-binding Rossmann-fold domains"/>
    <property type="match status" value="1"/>
</dbReference>
<evidence type="ECO:0000256" key="1">
    <source>
        <dbReference type="ARBA" id="ARBA00010928"/>
    </source>
</evidence>
<dbReference type="InterPro" id="IPR000683">
    <property type="entry name" value="Gfo/Idh/MocA-like_OxRdtase_N"/>
</dbReference>
<dbReference type="PANTHER" id="PTHR22604">
    <property type="entry name" value="OXIDOREDUCTASES"/>
    <property type="match status" value="1"/>
</dbReference>
<comment type="catalytic activity">
    <reaction evidence="5">
        <text>D-xylose + NADP(+) = D-xylono-1,5-lactone + NADPH + H(+)</text>
        <dbReference type="Rhea" id="RHEA:22000"/>
        <dbReference type="ChEBI" id="CHEBI:15378"/>
        <dbReference type="ChEBI" id="CHEBI:15867"/>
        <dbReference type="ChEBI" id="CHEBI:53455"/>
        <dbReference type="ChEBI" id="CHEBI:57783"/>
        <dbReference type="ChEBI" id="CHEBI:58349"/>
        <dbReference type="EC" id="1.1.1.179"/>
    </reaction>
</comment>
<feature type="domain" description="GFO/IDH/MocA-like oxidoreductase" evidence="7">
    <location>
        <begin position="213"/>
        <end position="331"/>
    </location>
</feature>
<evidence type="ECO:0000256" key="2">
    <source>
        <dbReference type="ARBA" id="ARBA00023002"/>
    </source>
</evidence>
<dbReference type="Gene3D" id="3.30.360.10">
    <property type="entry name" value="Dihydrodipicolinate Reductase, domain 2"/>
    <property type="match status" value="1"/>
</dbReference>
<dbReference type="Gene3D" id="3.40.50.720">
    <property type="entry name" value="NAD(P)-binding Rossmann-like Domain"/>
    <property type="match status" value="1"/>
</dbReference>
<comment type="similarity">
    <text evidence="1">Belongs to the Gfo/Idh/MocA family.</text>
</comment>
<evidence type="ECO:0000259" key="7">
    <source>
        <dbReference type="Pfam" id="PF22725"/>
    </source>
</evidence>
<dbReference type="SUPFAM" id="SSF55347">
    <property type="entry name" value="Glyceraldehyde-3-phosphate dehydrogenase-like, C-terminal domain"/>
    <property type="match status" value="1"/>
</dbReference>
<dbReference type="InterPro" id="IPR055170">
    <property type="entry name" value="GFO_IDH_MocA-like_dom"/>
</dbReference>
<evidence type="ECO:0000256" key="3">
    <source>
        <dbReference type="ARBA" id="ARBA00038984"/>
    </source>
</evidence>
<sequence>MSLGSQLVLGKGIVVESAGTGRLENQSIDILADEFVQNGPEVKVRWVCNYFESSAEDHGVTFEQVAQHFAKHGTIQRAYQMPTSPGLKTQSKTPAAHYGGEDITIQAKWHFATASFISDTVVKAIAGSDGSRVEAVFSPNGERLEAFSDEHRITKRYNDMDELLSDPDVDVIYIGLPILATTMEDSITMIEVLKEASAFFLEGLMYLSHLVHVKVAEIISSGALGKVSGVSGYHAANICKKANPLDQGTIYNLGCYLVSLLHFVMETAYGKEAFASRQVCGLGNISTESSVHARDAALMARFGSGVLATIQSTDSFGNDFSFTIQGDKAVLKFKTNPWLPIAGDNNIQVRTYGGATEQIIVPAELDAFGYQVKVVEEGVASGIKEAARPSPNWTHSLEIMGLLTEWENDIKRRAAQD</sequence>
<evidence type="ECO:0000256" key="4">
    <source>
        <dbReference type="ARBA" id="ARBA00042988"/>
    </source>
</evidence>